<name>A0AA97CXX1_9ACTN</name>
<feature type="transmembrane region" description="Helical" evidence="1">
    <location>
        <begin position="109"/>
        <end position="127"/>
    </location>
</feature>
<keyword evidence="1" id="KW-0812">Transmembrane</keyword>
<reference evidence="2" key="1">
    <citation type="submission" date="2023-06" db="EMBL/GenBank/DDBJ databases">
        <title>Gordonia sp. nov. and Pseudochrobactrum sp. nov., two species isolated from the burying beetle Nicrophorus vespilloides.</title>
        <authorList>
            <person name="Poehlein A."/>
            <person name="Guzman J."/>
            <person name="Daniel R."/>
            <person name="Vilcinskas A."/>
        </authorList>
    </citation>
    <scope>NUCLEOTIDE SEQUENCE</scope>
    <source>
        <strain evidence="2">MP11Mi</strain>
    </source>
</reference>
<keyword evidence="1" id="KW-0472">Membrane</keyword>
<feature type="transmembrane region" description="Helical" evidence="1">
    <location>
        <begin position="134"/>
        <end position="152"/>
    </location>
</feature>
<protein>
    <submittedName>
        <fullName evidence="2">Uncharacterized protein</fullName>
    </submittedName>
</protein>
<feature type="transmembrane region" description="Helical" evidence="1">
    <location>
        <begin position="27"/>
        <end position="46"/>
    </location>
</feature>
<proteinExistence type="predicted"/>
<evidence type="ECO:0000256" key="1">
    <source>
        <dbReference type="SAM" id="Phobius"/>
    </source>
</evidence>
<organism evidence="2">
    <name type="scientific">Gordonia sp. MP11Mi</name>
    <dbReference type="NCBI Taxonomy" id="3022769"/>
    <lineage>
        <taxon>Bacteria</taxon>
        <taxon>Bacillati</taxon>
        <taxon>Actinomycetota</taxon>
        <taxon>Actinomycetes</taxon>
        <taxon>Mycobacteriales</taxon>
        <taxon>Gordoniaceae</taxon>
        <taxon>Gordonia</taxon>
    </lineage>
</organism>
<gene>
    <name evidence="2" type="ORF">MP11Mi_21480</name>
</gene>
<accession>A0AA97CXX1</accession>
<feature type="transmembrane region" description="Helical" evidence="1">
    <location>
        <begin position="85"/>
        <end position="103"/>
    </location>
</feature>
<dbReference type="EMBL" id="CP128986">
    <property type="protein sequence ID" value="WOC13051.1"/>
    <property type="molecule type" value="Genomic_DNA"/>
</dbReference>
<feature type="transmembrane region" description="Helical" evidence="1">
    <location>
        <begin position="164"/>
        <end position="186"/>
    </location>
</feature>
<evidence type="ECO:0000313" key="2">
    <source>
        <dbReference type="EMBL" id="WOC13051.1"/>
    </source>
</evidence>
<feature type="transmembrane region" description="Helical" evidence="1">
    <location>
        <begin position="52"/>
        <end position="73"/>
    </location>
</feature>
<keyword evidence="1" id="KW-1133">Transmembrane helix</keyword>
<sequence length="358" mass="37561">MTARHTTEYTIADVGIPVMLGLRTRRLHVVVTGLLVVYIVVRATAFGDSRTWMQWVLEVVAALGLSVAAHRVLHGDEDPLPSRTTIVVAVVGVGSVAAAWWATPGTAGLWVQAGAPLVVFAVIAGLLTARGRAAAAWMVCGGALALALVWSVQRGGSVVAGGQLTVRMVMALLPATLMASLVRPMLRLTGALAERRVQAARSAAVTGATAAERAERLQRFDADVRPYLQKVADGAEFDEAAANQASLMEHDLRDAVRGRGWWSPQTKASLATARSAGVSVRVFDDSRLELSADDAAVLHTELAATLVTASSGVVTARILPSGREDVAVITAVTADGSVRRVAERRGGVLVWRSAVSGD</sequence>
<dbReference type="AlphaFoldDB" id="A0AA97CXX1"/>